<reference evidence="3 4" key="1">
    <citation type="submission" date="2018-06" db="EMBL/GenBank/DDBJ databases">
        <title>Complete genome sequencing of Azospirillum sp. M2T2B2.</title>
        <authorList>
            <person name="Heo J."/>
            <person name="Kim S.-J."/>
            <person name="Kwon S.-W."/>
            <person name="Anandham R."/>
        </authorList>
    </citation>
    <scope>NUCLEOTIDE SEQUENCE [LARGE SCALE GENOMIC DNA]</scope>
    <source>
        <strain evidence="3 4">M2T2B2</strain>
        <plasmid evidence="3 4">unnamed3</plasmid>
    </source>
</reference>
<accession>A0A2U9SFB7</accession>
<dbReference type="GO" id="GO:0016020">
    <property type="term" value="C:membrane"/>
    <property type="evidence" value="ECO:0007669"/>
    <property type="project" value="InterPro"/>
</dbReference>
<keyword evidence="3" id="KW-0614">Plasmid</keyword>
<dbReference type="SUPFAM" id="SSF103481">
    <property type="entry name" value="Multidrug resistance efflux transporter EmrE"/>
    <property type="match status" value="2"/>
</dbReference>
<dbReference type="PANTHER" id="PTHR22911">
    <property type="entry name" value="ACYL-MALONYL CONDENSING ENZYME-RELATED"/>
    <property type="match status" value="1"/>
</dbReference>
<name>A0A2U9SFB7_9PROT</name>
<evidence type="ECO:0000256" key="1">
    <source>
        <dbReference type="SAM" id="Phobius"/>
    </source>
</evidence>
<dbReference type="Proteomes" id="UP000249605">
    <property type="component" value="Plasmid unnamed3"/>
</dbReference>
<dbReference type="AlphaFoldDB" id="A0A2U9SFB7"/>
<dbReference type="OrthoDB" id="9795732at2"/>
<keyword evidence="1" id="KW-0812">Transmembrane</keyword>
<dbReference type="EMBL" id="CP029833">
    <property type="protein sequence ID" value="AWU97467.1"/>
    <property type="molecule type" value="Genomic_DNA"/>
</dbReference>
<geneLocation type="plasmid" evidence="3 4">
    <name>unnamed3</name>
</geneLocation>
<evidence type="ECO:0000313" key="4">
    <source>
        <dbReference type="Proteomes" id="UP000249605"/>
    </source>
</evidence>
<feature type="transmembrane region" description="Helical" evidence="1">
    <location>
        <begin position="49"/>
        <end position="69"/>
    </location>
</feature>
<dbReference type="KEGG" id="azm:DM194_22510"/>
<feature type="transmembrane region" description="Helical" evidence="1">
    <location>
        <begin position="81"/>
        <end position="101"/>
    </location>
</feature>
<feature type="transmembrane region" description="Helical" evidence="1">
    <location>
        <begin position="113"/>
        <end position="129"/>
    </location>
</feature>
<dbReference type="InterPro" id="IPR037185">
    <property type="entry name" value="EmrE-like"/>
</dbReference>
<dbReference type="RefSeq" id="WP_111070270.1">
    <property type="nucleotide sequence ID" value="NZ_CP029833.1"/>
</dbReference>
<feature type="transmembrane region" description="Helical" evidence="1">
    <location>
        <begin position="236"/>
        <end position="254"/>
    </location>
</feature>
<dbReference type="InterPro" id="IPR000620">
    <property type="entry name" value="EamA_dom"/>
</dbReference>
<feature type="domain" description="EamA" evidence="2">
    <location>
        <begin position="173"/>
        <end position="307"/>
    </location>
</feature>
<keyword evidence="1" id="KW-0472">Membrane</keyword>
<keyword evidence="1" id="KW-1133">Transmembrane helix</keyword>
<gene>
    <name evidence="3" type="ORF">DM194_22510</name>
</gene>
<feature type="transmembrane region" description="Helical" evidence="1">
    <location>
        <begin position="203"/>
        <end position="224"/>
    </location>
</feature>
<evidence type="ECO:0000259" key="2">
    <source>
        <dbReference type="Pfam" id="PF00892"/>
    </source>
</evidence>
<dbReference type="PANTHER" id="PTHR22911:SF76">
    <property type="entry name" value="EAMA DOMAIN-CONTAINING PROTEIN"/>
    <property type="match status" value="1"/>
</dbReference>
<feature type="transmembrane region" description="Helical" evidence="1">
    <location>
        <begin position="266"/>
        <end position="286"/>
    </location>
</feature>
<evidence type="ECO:0000313" key="3">
    <source>
        <dbReference type="EMBL" id="AWU97467.1"/>
    </source>
</evidence>
<dbReference type="Pfam" id="PF00892">
    <property type="entry name" value="EamA"/>
    <property type="match status" value="2"/>
</dbReference>
<protein>
    <submittedName>
        <fullName evidence="3">EamA family transporter</fullName>
    </submittedName>
</protein>
<feature type="domain" description="EamA" evidence="2">
    <location>
        <begin position="23"/>
        <end position="153"/>
    </location>
</feature>
<feature type="transmembrane region" description="Helical" evidence="1">
    <location>
        <begin position="174"/>
        <end position="191"/>
    </location>
</feature>
<keyword evidence="4" id="KW-1185">Reference proteome</keyword>
<feature type="transmembrane region" description="Helical" evidence="1">
    <location>
        <begin position="21"/>
        <end position="43"/>
    </location>
</feature>
<feature type="transmembrane region" description="Helical" evidence="1">
    <location>
        <begin position="136"/>
        <end position="154"/>
    </location>
</feature>
<proteinExistence type="predicted"/>
<sequence>MPAPSAAAIRPALPDRRSVNRATLVGFTAILMWATLAPLATLASMVPPFQLVATSFLLAFLVGSGWTMLRGDNPLRYFRQPPAAWALGVGGLFGFHFLYFMALQAAPPVEANLINYLWPLLIVLFSALLPGERLRAWHVGGAVAGLAGTALLIARGGSGGLGSGLSIDPAHLPGYAAALGSAVTWAGYSVLRRRLGQIGEAPTDAVSAFCLATALLSLLCHLALEQTVWPETLAGWGAMLLLGLGPVGAAFFVWDFGVRHGDIRALGALSYLAPLLSTLLLVLFGLAPNSGIIWVSCALIAGGSLLASKDLLRRKSP</sequence>
<feature type="transmembrane region" description="Helical" evidence="1">
    <location>
        <begin position="292"/>
        <end position="312"/>
    </location>
</feature>
<organism evidence="3 4">
    <name type="scientific">Azospirillum ramasamyi</name>
    <dbReference type="NCBI Taxonomy" id="682998"/>
    <lineage>
        <taxon>Bacteria</taxon>
        <taxon>Pseudomonadati</taxon>
        <taxon>Pseudomonadota</taxon>
        <taxon>Alphaproteobacteria</taxon>
        <taxon>Rhodospirillales</taxon>
        <taxon>Azospirillaceae</taxon>
        <taxon>Azospirillum</taxon>
    </lineage>
</organism>